<proteinExistence type="predicted"/>
<protein>
    <recommendedName>
        <fullName evidence="4">Double zinc ribbon</fullName>
    </recommendedName>
</protein>
<gene>
    <name evidence="3" type="ORF">IBLFYP30_01508</name>
</gene>
<evidence type="ECO:0000256" key="1">
    <source>
        <dbReference type="SAM" id="MobiDB-lite"/>
    </source>
</evidence>
<feature type="transmembrane region" description="Helical" evidence="2">
    <location>
        <begin position="6"/>
        <end position="25"/>
    </location>
</feature>
<evidence type="ECO:0000256" key="2">
    <source>
        <dbReference type="SAM" id="Phobius"/>
    </source>
</evidence>
<name>A0A6N3BDN9_9FIRM</name>
<keyword evidence="2" id="KW-0812">Transmembrane</keyword>
<evidence type="ECO:0000313" key="3">
    <source>
        <dbReference type="EMBL" id="VYU00679.1"/>
    </source>
</evidence>
<organism evidence="3">
    <name type="scientific">Intestinibacter bartlettii</name>
    <dbReference type="NCBI Taxonomy" id="261299"/>
    <lineage>
        <taxon>Bacteria</taxon>
        <taxon>Bacillati</taxon>
        <taxon>Bacillota</taxon>
        <taxon>Clostridia</taxon>
        <taxon>Peptostreptococcales</taxon>
        <taxon>Peptostreptococcaceae</taxon>
        <taxon>Intestinibacter</taxon>
    </lineage>
</organism>
<accession>A0A6N3BDN9</accession>
<feature type="region of interest" description="Disordered" evidence="1">
    <location>
        <begin position="45"/>
        <end position="74"/>
    </location>
</feature>
<dbReference type="RefSeq" id="WP_024037862.1">
    <property type="nucleotide sequence ID" value="NZ_CACRUE010000024.1"/>
</dbReference>
<reference evidence="3" key="1">
    <citation type="submission" date="2019-11" db="EMBL/GenBank/DDBJ databases">
        <authorList>
            <person name="Feng L."/>
        </authorList>
    </citation>
    <scope>NUCLEOTIDE SEQUENCE</scope>
    <source>
        <strain evidence="3">IbartlettiiLFYP30</strain>
    </source>
</reference>
<feature type="compositionally biased region" description="Polar residues" evidence="1">
    <location>
        <begin position="45"/>
        <end position="66"/>
    </location>
</feature>
<keyword evidence="2" id="KW-0472">Membrane</keyword>
<dbReference type="AlphaFoldDB" id="A0A6N3BDN9"/>
<keyword evidence="2" id="KW-1133">Transmembrane helix</keyword>
<dbReference type="EMBL" id="CACRUE010000024">
    <property type="protein sequence ID" value="VYU00679.1"/>
    <property type="molecule type" value="Genomic_DNA"/>
</dbReference>
<sequence length="136" mass="15621">MYTLGVVLTVVGGIGIIGTIIWIVLDNNKKNKQRDKIIENLRQQQYKQHNQNINRQEPTNQQTNKNTNHEINQEINSLPTENLIQESTNQENLSYTELDNKIDDTDENNIEEICPNCKNPIKKGIKFCGNCGQKLL</sequence>
<evidence type="ECO:0008006" key="4">
    <source>
        <dbReference type="Google" id="ProtNLM"/>
    </source>
</evidence>